<accession>A0ABQ6BTQ9</accession>
<dbReference type="EMBL" id="BSOZ01000034">
    <property type="protein sequence ID" value="GLS05068.1"/>
    <property type="molecule type" value="Genomic_DNA"/>
</dbReference>
<dbReference type="PROSITE" id="PS51502">
    <property type="entry name" value="S_R_A_B_BARREL"/>
    <property type="match status" value="1"/>
</dbReference>
<dbReference type="Proteomes" id="UP001156836">
    <property type="component" value="Unassembled WGS sequence"/>
</dbReference>
<feature type="domain" description="Stress-response A/B barrel" evidence="1">
    <location>
        <begin position="2"/>
        <end position="95"/>
    </location>
</feature>
<reference evidence="3" key="1">
    <citation type="journal article" date="2019" name="Int. J. Syst. Evol. Microbiol.">
        <title>The Global Catalogue of Microorganisms (GCM) 10K type strain sequencing project: providing services to taxonomists for standard genome sequencing and annotation.</title>
        <authorList>
            <consortium name="The Broad Institute Genomics Platform"/>
            <consortium name="The Broad Institute Genome Sequencing Center for Infectious Disease"/>
            <person name="Wu L."/>
            <person name="Ma J."/>
        </authorList>
    </citation>
    <scope>NUCLEOTIDE SEQUENCE [LARGE SCALE GENOMIC DNA]</scope>
    <source>
        <strain evidence="3">NBRC 104970</strain>
    </source>
</reference>
<dbReference type="InterPro" id="IPR011008">
    <property type="entry name" value="Dimeric_a/b-barrel"/>
</dbReference>
<comment type="caution">
    <text evidence="2">The sequence shown here is derived from an EMBL/GenBank/DDBJ whole genome shotgun (WGS) entry which is preliminary data.</text>
</comment>
<name>A0ABQ6BTQ9_9NEIS</name>
<evidence type="ECO:0000313" key="2">
    <source>
        <dbReference type="EMBL" id="GLS05068.1"/>
    </source>
</evidence>
<dbReference type="SMART" id="SM00886">
    <property type="entry name" value="Dabb"/>
    <property type="match status" value="1"/>
</dbReference>
<dbReference type="Pfam" id="PF07876">
    <property type="entry name" value="Dabb"/>
    <property type="match status" value="1"/>
</dbReference>
<evidence type="ECO:0000313" key="3">
    <source>
        <dbReference type="Proteomes" id="UP001156836"/>
    </source>
</evidence>
<dbReference type="RefSeq" id="WP_026262765.1">
    <property type="nucleotide sequence ID" value="NZ_BAABUF010000028.1"/>
</dbReference>
<evidence type="ECO:0000259" key="1">
    <source>
        <dbReference type="PROSITE" id="PS51502"/>
    </source>
</evidence>
<sequence>MILHMVLFKFKSGFSWQSPIALDAEAKSKGHPAHIKEILAWLTGRDISRREVAADFTIAGLFKDQAALQSYLVDADHMEGVVLWREIATWQVIDIDLDARTTTHLGIHELLSVGD</sequence>
<dbReference type="SUPFAM" id="SSF54909">
    <property type="entry name" value="Dimeric alpha+beta barrel"/>
    <property type="match status" value="1"/>
</dbReference>
<dbReference type="Gene3D" id="3.30.70.100">
    <property type="match status" value="1"/>
</dbReference>
<gene>
    <name evidence="2" type="ORF">GCM10007860_22180</name>
</gene>
<organism evidence="2 3">
    <name type="scientific">Chitiniphilus shinanonensis</name>
    <dbReference type="NCBI Taxonomy" id="553088"/>
    <lineage>
        <taxon>Bacteria</taxon>
        <taxon>Pseudomonadati</taxon>
        <taxon>Pseudomonadota</taxon>
        <taxon>Betaproteobacteria</taxon>
        <taxon>Neisseriales</taxon>
        <taxon>Chitinibacteraceae</taxon>
        <taxon>Chitiniphilus</taxon>
    </lineage>
</organism>
<dbReference type="InterPro" id="IPR013097">
    <property type="entry name" value="Dabb"/>
</dbReference>
<protein>
    <recommendedName>
        <fullName evidence="1">Stress-response A/B barrel domain-containing protein</fullName>
    </recommendedName>
</protein>
<keyword evidence="3" id="KW-1185">Reference proteome</keyword>
<proteinExistence type="predicted"/>